<proteinExistence type="predicted"/>
<evidence type="ECO:0000313" key="1">
    <source>
        <dbReference type="EMBL" id="MBB3144596.1"/>
    </source>
</evidence>
<comment type="caution">
    <text evidence="1">The sequence shown here is derived from an EMBL/GenBank/DDBJ whole genome shotgun (WGS) entry which is preliminary data.</text>
</comment>
<evidence type="ECO:0000313" key="2">
    <source>
        <dbReference type="Proteomes" id="UP000554520"/>
    </source>
</evidence>
<reference evidence="1 2" key="1">
    <citation type="submission" date="2020-08" db="EMBL/GenBank/DDBJ databases">
        <title>Genomic Encyclopedia of Type Strains, Phase III (KMG-III): the genomes of soil and plant-associated and newly described type strains.</title>
        <authorList>
            <person name="Whitman W."/>
        </authorList>
    </citation>
    <scope>NUCLEOTIDE SEQUENCE [LARGE SCALE GENOMIC DNA]</scope>
    <source>
        <strain evidence="1 2">CECT 7015</strain>
    </source>
</reference>
<dbReference type="AlphaFoldDB" id="A0A839U0Z1"/>
<sequence length="87" mass="9293">MVMGSTVMSPLTSLAGAYATTSGGETRKPFCNAGWTLPGTLRFPDRPSVVMTLLDCSHDLIIQRASIADAGSTTKANNAKFKSFEFF</sequence>
<name>A0A839U0Z1_9HYPH</name>
<dbReference type="Proteomes" id="UP000554520">
    <property type="component" value="Unassembled WGS sequence"/>
</dbReference>
<dbReference type="EMBL" id="JACHXN010000002">
    <property type="protein sequence ID" value="MBB3144596.1"/>
    <property type="molecule type" value="Genomic_DNA"/>
</dbReference>
<keyword evidence="2" id="KW-1185">Reference proteome</keyword>
<protein>
    <submittedName>
        <fullName evidence="1">Uncharacterized protein</fullName>
    </submittedName>
</protein>
<accession>A0A839U0Z1</accession>
<gene>
    <name evidence="1" type="ORF">FHS21_000992</name>
</gene>
<organism evidence="1 2">
    <name type="scientific">Phyllobacterium trifolii</name>
    <dbReference type="NCBI Taxonomy" id="300193"/>
    <lineage>
        <taxon>Bacteria</taxon>
        <taxon>Pseudomonadati</taxon>
        <taxon>Pseudomonadota</taxon>
        <taxon>Alphaproteobacteria</taxon>
        <taxon>Hyphomicrobiales</taxon>
        <taxon>Phyllobacteriaceae</taxon>
        <taxon>Phyllobacterium</taxon>
    </lineage>
</organism>